<reference evidence="11" key="1">
    <citation type="submission" date="2017-02" db="UniProtKB">
        <authorList>
            <consortium name="WormBaseParasite"/>
        </authorList>
    </citation>
    <scope>IDENTIFICATION</scope>
</reference>
<dbReference type="InterPro" id="IPR013083">
    <property type="entry name" value="Znf_RING/FYVE/PHD"/>
</dbReference>
<dbReference type="AlphaFoldDB" id="A0A0N4XWY9"/>
<dbReference type="GO" id="GO:0008270">
    <property type="term" value="F:zinc ion binding"/>
    <property type="evidence" value="ECO:0007669"/>
    <property type="project" value="UniProtKB-UniRule"/>
</dbReference>
<dbReference type="InterPro" id="IPR018123">
    <property type="entry name" value="WWE-dom_subgr"/>
</dbReference>
<feature type="region of interest" description="Disordered" evidence="6">
    <location>
        <begin position="73"/>
        <end position="105"/>
    </location>
</feature>
<dbReference type="PANTHER" id="PTHR13417">
    <property type="entry name" value="E3 UBIQUITIN-PROTEIN LIGASE RNF146"/>
    <property type="match status" value="1"/>
</dbReference>
<comment type="function">
    <text evidence="5">E3 ubiquitin-protein ligase that specifically binds poly-ADP-ribosylated proteins and mediates their ubiquitination and subsequent degradation.</text>
</comment>
<dbReference type="InterPro" id="IPR033509">
    <property type="entry name" value="RNF146"/>
</dbReference>
<comment type="domain">
    <text evidence="5">The WWE domain mediates non-covalent poly(ADP-ribose)-binding.</text>
</comment>
<feature type="domain" description="WWE" evidence="8">
    <location>
        <begin position="131"/>
        <end position="208"/>
    </location>
</feature>
<dbReference type="PROSITE" id="PS50918">
    <property type="entry name" value="WWE"/>
    <property type="match status" value="1"/>
</dbReference>
<gene>
    <name evidence="9" type="ORF">NBR_LOCUS7454</name>
</gene>
<comment type="subcellular location">
    <subcellularLocation>
        <location evidence="5">Cytoplasm</location>
        <location evidence="5">Cytosol</location>
    </subcellularLocation>
</comment>
<dbReference type="InterPro" id="IPR017907">
    <property type="entry name" value="Znf_RING_CS"/>
</dbReference>
<dbReference type="GO" id="GO:0072572">
    <property type="term" value="F:poly-ADP-D-ribose binding"/>
    <property type="evidence" value="ECO:0007669"/>
    <property type="project" value="UniProtKB-UniRule"/>
</dbReference>
<dbReference type="Gene3D" id="3.30.40.10">
    <property type="entry name" value="Zinc/RING finger domain, C3HC4 (zinc finger)"/>
    <property type="match status" value="1"/>
</dbReference>
<dbReference type="Pfam" id="PF02825">
    <property type="entry name" value="WWE"/>
    <property type="match status" value="1"/>
</dbReference>
<keyword evidence="2 4" id="KW-0863">Zinc-finger</keyword>
<dbReference type="Gene3D" id="3.30.720.50">
    <property type="match status" value="1"/>
</dbReference>
<keyword evidence="1 5" id="KW-0479">Metal-binding</keyword>
<dbReference type="Proteomes" id="UP000271162">
    <property type="component" value="Unassembled WGS sequence"/>
</dbReference>
<name>A0A0N4XWY9_NIPBR</name>
<proteinExistence type="predicted"/>
<dbReference type="SMART" id="SM00678">
    <property type="entry name" value="WWE"/>
    <property type="match status" value="1"/>
</dbReference>
<evidence type="ECO:0000259" key="7">
    <source>
        <dbReference type="PROSITE" id="PS50089"/>
    </source>
</evidence>
<dbReference type="GO" id="GO:0006511">
    <property type="term" value="P:ubiquitin-dependent protein catabolic process"/>
    <property type="evidence" value="ECO:0007669"/>
    <property type="project" value="UniProtKB-UniRule"/>
</dbReference>
<evidence type="ECO:0000313" key="9">
    <source>
        <dbReference type="EMBL" id="VDL71043.1"/>
    </source>
</evidence>
<dbReference type="UniPathway" id="UPA00143"/>
<evidence type="ECO:0000256" key="3">
    <source>
        <dbReference type="ARBA" id="ARBA00022833"/>
    </source>
</evidence>
<dbReference type="GO" id="GO:0016055">
    <property type="term" value="P:Wnt signaling pathway"/>
    <property type="evidence" value="ECO:0007669"/>
    <property type="project" value="InterPro"/>
</dbReference>
<dbReference type="InterPro" id="IPR037197">
    <property type="entry name" value="WWE_dom_sf"/>
</dbReference>
<dbReference type="GO" id="GO:0051865">
    <property type="term" value="P:protein autoubiquitination"/>
    <property type="evidence" value="ECO:0007669"/>
    <property type="project" value="UniProtKB-UniRule"/>
</dbReference>
<comment type="pathway">
    <text evidence="5">Protein modification; protein ubiquitination.</text>
</comment>
<keyword evidence="3 5" id="KW-0862">Zinc</keyword>
<dbReference type="GO" id="GO:0005634">
    <property type="term" value="C:nucleus"/>
    <property type="evidence" value="ECO:0007669"/>
    <property type="project" value="TreeGrafter"/>
</dbReference>
<feature type="domain" description="RING-type" evidence="7">
    <location>
        <begin position="10"/>
        <end position="51"/>
    </location>
</feature>
<evidence type="ECO:0000256" key="2">
    <source>
        <dbReference type="ARBA" id="ARBA00022771"/>
    </source>
</evidence>
<dbReference type="GO" id="GO:0061630">
    <property type="term" value="F:ubiquitin protein ligase activity"/>
    <property type="evidence" value="ECO:0007669"/>
    <property type="project" value="UniProtKB-UniRule"/>
</dbReference>
<keyword evidence="10" id="KW-1185">Reference proteome</keyword>
<protein>
    <recommendedName>
        <fullName evidence="5">E3 ubiquitin-protein ligase</fullName>
        <ecNumber evidence="5">2.3.2.27</ecNumber>
    </recommendedName>
</protein>
<keyword evidence="5" id="KW-0833">Ubl conjugation pathway</keyword>
<dbReference type="InterPro" id="IPR001841">
    <property type="entry name" value="Znf_RING"/>
</dbReference>
<evidence type="ECO:0000256" key="1">
    <source>
        <dbReference type="ARBA" id="ARBA00022723"/>
    </source>
</evidence>
<keyword evidence="5" id="KW-0963">Cytoplasm</keyword>
<dbReference type="STRING" id="27835.A0A0N4XWY9"/>
<dbReference type="EC" id="2.3.2.27" evidence="5"/>
<evidence type="ECO:0000256" key="4">
    <source>
        <dbReference type="PROSITE-ProRule" id="PRU00175"/>
    </source>
</evidence>
<reference evidence="9 10" key="2">
    <citation type="submission" date="2018-11" db="EMBL/GenBank/DDBJ databases">
        <authorList>
            <consortium name="Pathogen Informatics"/>
        </authorList>
    </citation>
    <scope>NUCLEOTIDE SEQUENCE [LARGE SCALE GENOMIC DNA]</scope>
</reference>
<comment type="PTM">
    <text evidence="5">Ubiquitinated; autoubiquitinated.</text>
</comment>
<dbReference type="EMBL" id="UYSL01019890">
    <property type="protein sequence ID" value="VDL71043.1"/>
    <property type="molecule type" value="Genomic_DNA"/>
</dbReference>
<dbReference type="InterPro" id="IPR004170">
    <property type="entry name" value="WWE_dom"/>
</dbReference>
<evidence type="ECO:0000256" key="6">
    <source>
        <dbReference type="SAM" id="MobiDB-lite"/>
    </source>
</evidence>
<evidence type="ECO:0000313" key="10">
    <source>
        <dbReference type="Proteomes" id="UP000271162"/>
    </source>
</evidence>
<dbReference type="Pfam" id="PF00097">
    <property type="entry name" value="zf-C3HC4"/>
    <property type="match status" value="1"/>
</dbReference>
<evidence type="ECO:0000256" key="5">
    <source>
        <dbReference type="RuleBase" id="RU367115"/>
    </source>
</evidence>
<comment type="catalytic activity">
    <reaction evidence="5">
        <text>S-ubiquitinyl-[E2 ubiquitin-conjugating enzyme]-L-cysteine + [acceptor protein]-L-lysine = [E2 ubiquitin-conjugating enzyme]-L-cysteine + N(6)-ubiquitinyl-[acceptor protein]-L-lysine.</text>
        <dbReference type="EC" id="2.3.2.27"/>
    </reaction>
</comment>
<dbReference type="PROSITE" id="PS00518">
    <property type="entry name" value="ZF_RING_1"/>
    <property type="match status" value="1"/>
</dbReference>
<dbReference type="InterPro" id="IPR018957">
    <property type="entry name" value="Znf_C3HC4_RING-type"/>
</dbReference>
<accession>A0A0N4XWY9</accession>
<dbReference type="PROSITE" id="PS50089">
    <property type="entry name" value="ZF_RING_2"/>
    <property type="match status" value="1"/>
</dbReference>
<dbReference type="SMART" id="SM00184">
    <property type="entry name" value="RING"/>
    <property type="match status" value="1"/>
</dbReference>
<evidence type="ECO:0000259" key="8">
    <source>
        <dbReference type="PROSITE" id="PS50918"/>
    </source>
</evidence>
<keyword evidence="5" id="KW-0808">Transferase</keyword>
<evidence type="ECO:0000313" key="11">
    <source>
        <dbReference type="WBParaSite" id="NBR_0000745301-mRNA-1"/>
    </source>
</evidence>
<dbReference type="SUPFAM" id="SSF117839">
    <property type="entry name" value="WWE domain"/>
    <property type="match status" value="1"/>
</dbReference>
<sequence>MTSEPDDDECPVCAQKMILPTAVPACGHKFCFLCIKGAAFGTQTFLCPMCRGEVAPTLFRNPAAQNLALDMRDPESPTVSLKPPQKSQPCSSGRTKRKRNLSCNDVAGPSIKKNCEQLEEPAAESLEESQEQEEPANVAADETRHYWLYKGRGGWWRFDPRTEKDIEHSRCNGDKTVDLVICGFMYVLDFERKVQYRKDAPNRIRDIK</sequence>
<dbReference type="PANTHER" id="PTHR13417:SF2">
    <property type="entry name" value="E3 UBIQUITIN-PROTEIN LIGASE RNF146"/>
    <property type="match status" value="1"/>
</dbReference>
<dbReference type="GO" id="GO:0005829">
    <property type="term" value="C:cytosol"/>
    <property type="evidence" value="ECO:0007669"/>
    <property type="project" value="UniProtKB-SubCell"/>
</dbReference>
<organism evidence="11">
    <name type="scientific">Nippostrongylus brasiliensis</name>
    <name type="common">Rat hookworm</name>
    <dbReference type="NCBI Taxonomy" id="27835"/>
    <lineage>
        <taxon>Eukaryota</taxon>
        <taxon>Metazoa</taxon>
        <taxon>Ecdysozoa</taxon>
        <taxon>Nematoda</taxon>
        <taxon>Chromadorea</taxon>
        <taxon>Rhabditida</taxon>
        <taxon>Rhabditina</taxon>
        <taxon>Rhabditomorpha</taxon>
        <taxon>Strongyloidea</taxon>
        <taxon>Heligmosomidae</taxon>
        <taxon>Nippostrongylus</taxon>
    </lineage>
</organism>
<dbReference type="SUPFAM" id="SSF57850">
    <property type="entry name" value="RING/U-box"/>
    <property type="match status" value="1"/>
</dbReference>
<dbReference type="WBParaSite" id="NBR_0000745301-mRNA-1">
    <property type="protein sequence ID" value="NBR_0000745301-mRNA-1"/>
    <property type="gene ID" value="NBR_0000745301"/>
</dbReference>
<dbReference type="OMA" id="MIFFENP"/>